<name>A0A382HUM2_9ZZZZ</name>
<feature type="region of interest" description="Disordered" evidence="1">
    <location>
        <begin position="1"/>
        <end position="35"/>
    </location>
</feature>
<sequence length="35" mass="3674">MGLEKPDFKSHLDADAPVTVLSGAESQQTHAQGHA</sequence>
<proteinExistence type="predicted"/>
<feature type="compositionally biased region" description="Polar residues" evidence="1">
    <location>
        <begin position="24"/>
        <end position="35"/>
    </location>
</feature>
<protein>
    <submittedName>
        <fullName evidence="2">Uncharacterized protein</fullName>
    </submittedName>
</protein>
<feature type="compositionally biased region" description="Basic and acidic residues" evidence="1">
    <location>
        <begin position="1"/>
        <end position="14"/>
    </location>
</feature>
<reference evidence="2" key="1">
    <citation type="submission" date="2018-05" db="EMBL/GenBank/DDBJ databases">
        <authorList>
            <person name="Lanie J.A."/>
            <person name="Ng W.-L."/>
            <person name="Kazmierczak K.M."/>
            <person name="Andrzejewski T.M."/>
            <person name="Davidsen T.M."/>
            <person name="Wayne K.J."/>
            <person name="Tettelin H."/>
            <person name="Glass J.I."/>
            <person name="Rusch D."/>
            <person name="Podicherti R."/>
            <person name="Tsui H.-C.T."/>
            <person name="Winkler M.E."/>
        </authorList>
    </citation>
    <scope>NUCLEOTIDE SEQUENCE</scope>
</reference>
<gene>
    <name evidence="2" type="ORF">METZ01_LOCUS243461</name>
</gene>
<evidence type="ECO:0000256" key="1">
    <source>
        <dbReference type="SAM" id="MobiDB-lite"/>
    </source>
</evidence>
<evidence type="ECO:0000313" key="2">
    <source>
        <dbReference type="EMBL" id="SVB90607.1"/>
    </source>
</evidence>
<dbReference type="AlphaFoldDB" id="A0A382HUM2"/>
<dbReference type="EMBL" id="UINC01063213">
    <property type="protein sequence ID" value="SVB90607.1"/>
    <property type="molecule type" value="Genomic_DNA"/>
</dbReference>
<accession>A0A382HUM2</accession>
<organism evidence="2">
    <name type="scientific">marine metagenome</name>
    <dbReference type="NCBI Taxonomy" id="408172"/>
    <lineage>
        <taxon>unclassified sequences</taxon>
        <taxon>metagenomes</taxon>
        <taxon>ecological metagenomes</taxon>
    </lineage>
</organism>